<dbReference type="EMBL" id="JBHSBM010000027">
    <property type="protein sequence ID" value="MFC4061345.1"/>
    <property type="molecule type" value="Genomic_DNA"/>
</dbReference>
<keyword evidence="2 5" id="KW-0645">Protease</keyword>
<dbReference type="RefSeq" id="WP_377291439.1">
    <property type="nucleotide sequence ID" value="NZ_JBHSBM010000027.1"/>
</dbReference>
<evidence type="ECO:0000256" key="3">
    <source>
        <dbReference type="ARBA" id="ARBA00022801"/>
    </source>
</evidence>
<gene>
    <name evidence="10" type="ORF">ACFOWE_23850</name>
</gene>
<comment type="caution">
    <text evidence="10">The sequence shown here is derived from an EMBL/GenBank/DDBJ whole genome shotgun (WGS) entry which is preliminary data.</text>
</comment>
<dbReference type="Pfam" id="PF00082">
    <property type="entry name" value="Peptidase_S8"/>
    <property type="match status" value="1"/>
</dbReference>
<keyword evidence="3 5" id="KW-0378">Hydrolase</keyword>
<accession>A0ABV8IE66</accession>
<keyword evidence="4 5" id="KW-0720">Serine protease</keyword>
<feature type="domain" description="Peptidase S8/S53" evidence="9">
    <location>
        <begin position="171"/>
        <end position="430"/>
    </location>
</feature>
<sequence>MRFRAAVALAIMITLTPAAPASAEEAPVPPAPTGSPAAPAPEETGSPAPGTGGTPAPEETGARPPQPKLEEGLAADADGARVIVEVSAPAETAPVAGEARTLPETEVVLQAPETSFIVVEATGESLAALAADPRVVSVRRDRAYSPAALASLASGLRVIGADKAHAAGVTGEGQTIAIIDTGIDPDHPALGGKVVRQACFSSTDDGSQSLCPNGLTEDVSADAETPACVHDGANLCDHGTHVAGIAHAVAPGADIIALQVFSRTTDCWEGETACLTAYESSLLRALDHVAELRDTVPGLVAVNLSLGGGMSDGACDAVPELQAMRDRVEALRAKGVAVVAAAGNEGYAGAGAPGCFSGAVTVGATGDDDHVPHWSNHGPLLDLFAPGLEIDSAVPGGGTRVYSGTSMSTPHVTGAFALLAQKDADDAPDTLLRRLGDSGRPVSYGGVRTPRIDLNAAVNGGAPAPETTAPGPEEGPGEGPGEGTAPDDPSAPAPDPSAGPEPAPAPEDTPAPADPDPVPLPTVTVTVTVTAAPAAAPAVCTRGTARRTLTAAQWATEMTRGRGGLPDGTLACYLRLAGKASTVFSEVTRASTLGTAYRVLKPAKRTERAVLESELLAAWLNWAHGAVNLTAGAGEAGTVKAVLASAEKRRLAGSPGPAPASALRKHVNTRRPS</sequence>
<dbReference type="PROSITE" id="PS00138">
    <property type="entry name" value="SUBTILASE_SER"/>
    <property type="match status" value="1"/>
</dbReference>
<name>A0ABV8IE66_9ACTN</name>
<feature type="region of interest" description="Disordered" evidence="7">
    <location>
        <begin position="456"/>
        <end position="521"/>
    </location>
</feature>
<dbReference type="InterPro" id="IPR050131">
    <property type="entry name" value="Peptidase_S8_subtilisin-like"/>
</dbReference>
<evidence type="ECO:0000256" key="7">
    <source>
        <dbReference type="SAM" id="MobiDB-lite"/>
    </source>
</evidence>
<dbReference type="InterPro" id="IPR036852">
    <property type="entry name" value="Peptidase_S8/S53_dom_sf"/>
</dbReference>
<evidence type="ECO:0000259" key="9">
    <source>
        <dbReference type="Pfam" id="PF00082"/>
    </source>
</evidence>
<feature type="active site" description="Charge relay system" evidence="5">
    <location>
        <position position="406"/>
    </location>
</feature>
<evidence type="ECO:0000256" key="6">
    <source>
        <dbReference type="RuleBase" id="RU003355"/>
    </source>
</evidence>
<protein>
    <submittedName>
        <fullName evidence="10">S8 family serine peptidase</fullName>
    </submittedName>
</protein>
<dbReference type="PROSITE" id="PS00136">
    <property type="entry name" value="SUBTILASE_ASP"/>
    <property type="match status" value="1"/>
</dbReference>
<feature type="active site" description="Charge relay system" evidence="5">
    <location>
        <position position="180"/>
    </location>
</feature>
<feature type="signal peptide" evidence="8">
    <location>
        <begin position="1"/>
        <end position="23"/>
    </location>
</feature>
<keyword evidence="11" id="KW-1185">Reference proteome</keyword>
<feature type="compositionally biased region" description="Basic residues" evidence="7">
    <location>
        <begin position="663"/>
        <end position="673"/>
    </location>
</feature>
<feature type="compositionally biased region" description="Low complexity" evidence="7">
    <location>
        <begin position="460"/>
        <end position="472"/>
    </location>
</feature>
<organism evidence="10 11">
    <name type="scientific">Planomonospora corallina</name>
    <dbReference type="NCBI Taxonomy" id="1806052"/>
    <lineage>
        <taxon>Bacteria</taxon>
        <taxon>Bacillati</taxon>
        <taxon>Actinomycetota</taxon>
        <taxon>Actinomycetes</taxon>
        <taxon>Streptosporangiales</taxon>
        <taxon>Streptosporangiaceae</taxon>
        <taxon>Planomonospora</taxon>
    </lineage>
</organism>
<dbReference type="PRINTS" id="PR00723">
    <property type="entry name" value="SUBTILISIN"/>
</dbReference>
<dbReference type="PANTHER" id="PTHR43806:SF11">
    <property type="entry name" value="CEREVISIN-RELATED"/>
    <property type="match status" value="1"/>
</dbReference>
<dbReference type="PROSITE" id="PS51892">
    <property type="entry name" value="SUBTILASE"/>
    <property type="match status" value="1"/>
</dbReference>
<comment type="similarity">
    <text evidence="1 5 6">Belongs to the peptidase S8 family.</text>
</comment>
<feature type="chain" id="PRO_5045652585" evidence="8">
    <location>
        <begin position="24"/>
        <end position="673"/>
    </location>
</feature>
<dbReference type="Gene3D" id="3.40.50.200">
    <property type="entry name" value="Peptidase S8/S53 domain"/>
    <property type="match status" value="1"/>
</dbReference>
<dbReference type="InterPro" id="IPR015500">
    <property type="entry name" value="Peptidase_S8_subtilisin-rel"/>
</dbReference>
<dbReference type="InterPro" id="IPR023828">
    <property type="entry name" value="Peptidase_S8_Ser-AS"/>
</dbReference>
<evidence type="ECO:0000256" key="2">
    <source>
        <dbReference type="ARBA" id="ARBA00022670"/>
    </source>
</evidence>
<dbReference type="PANTHER" id="PTHR43806">
    <property type="entry name" value="PEPTIDASE S8"/>
    <property type="match status" value="1"/>
</dbReference>
<dbReference type="InterPro" id="IPR023827">
    <property type="entry name" value="Peptidase_S8_Asp-AS"/>
</dbReference>
<feature type="region of interest" description="Disordered" evidence="7">
    <location>
        <begin position="649"/>
        <end position="673"/>
    </location>
</feature>
<dbReference type="Proteomes" id="UP001595850">
    <property type="component" value="Unassembled WGS sequence"/>
</dbReference>
<evidence type="ECO:0000256" key="5">
    <source>
        <dbReference type="PROSITE-ProRule" id="PRU01240"/>
    </source>
</evidence>
<feature type="compositionally biased region" description="Low complexity" evidence="7">
    <location>
        <begin position="34"/>
        <end position="59"/>
    </location>
</feature>
<evidence type="ECO:0000313" key="11">
    <source>
        <dbReference type="Proteomes" id="UP001595850"/>
    </source>
</evidence>
<dbReference type="SUPFAM" id="SSF52743">
    <property type="entry name" value="Subtilisin-like"/>
    <property type="match status" value="1"/>
</dbReference>
<keyword evidence="8" id="KW-0732">Signal</keyword>
<feature type="active site" description="Charge relay system" evidence="5">
    <location>
        <position position="238"/>
    </location>
</feature>
<evidence type="ECO:0000256" key="4">
    <source>
        <dbReference type="ARBA" id="ARBA00022825"/>
    </source>
</evidence>
<dbReference type="InterPro" id="IPR000209">
    <property type="entry name" value="Peptidase_S8/S53_dom"/>
</dbReference>
<reference evidence="11" key="1">
    <citation type="journal article" date="2019" name="Int. J. Syst. Evol. Microbiol.">
        <title>The Global Catalogue of Microorganisms (GCM) 10K type strain sequencing project: providing services to taxonomists for standard genome sequencing and annotation.</title>
        <authorList>
            <consortium name="The Broad Institute Genomics Platform"/>
            <consortium name="The Broad Institute Genome Sequencing Center for Infectious Disease"/>
            <person name="Wu L."/>
            <person name="Ma J."/>
        </authorList>
    </citation>
    <scope>NUCLEOTIDE SEQUENCE [LARGE SCALE GENOMIC DNA]</scope>
    <source>
        <strain evidence="11">TBRC 4489</strain>
    </source>
</reference>
<evidence type="ECO:0000256" key="1">
    <source>
        <dbReference type="ARBA" id="ARBA00011073"/>
    </source>
</evidence>
<evidence type="ECO:0000313" key="10">
    <source>
        <dbReference type="EMBL" id="MFC4061345.1"/>
    </source>
</evidence>
<feature type="compositionally biased region" description="Pro residues" evidence="7">
    <location>
        <begin position="489"/>
        <end position="520"/>
    </location>
</feature>
<feature type="region of interest" description="Disordered" evidence="7">
    <location>
        <begin position="430"/>
        <end position="449"/>
    </location>
</feature>
<feature type="region of interest" description="Disordered" evidence="7">
    <location>
        <begin position="19"/>
        <end position="70"/>
    </location>
</feature>
<evidence type="ECO:0000256" key="8">
    <source>
        <dbReference type="SAM" id="SignalP"/>
    </source>
</evidence>
<feature type="compositionally biased region" description="Low complexity" evidence="7">
    <location>
        <begin position="652"/>
        <end position="662"/>
    </location>
</feature>
<proteinExistence type="inferred from homology"/>